<evidence type="ECO:0000313" key="2">
    <source>
        <dbReference type="Proteomes" id="UP001297580"/>
    </source>
</evidence>
<sequence length="43" mass="4835">MGSSFCLAAMLAVVHRLGSYFWHDYAAPVRTFRTGVRFVLQAT</sequence>
<gene>
    <name evidence="1" type="ORF">HSX42_13025</name>
</gene>
<accession>A0ABY9Q8E8</accession>
<evidence type="ECO:0000313" key="1">
    <source>
        <dbReference type="EMBL" id="WMV75190.1"/>
    </source>
</evidence>
<keyword evidence="2" id="KW-1185">Reference proteome</keyword>
<dbReference type="EMBL" id="CP133461">
    <property type="protein sequence ID" value="WMV75190.1"/>
    <property type="molecule type" value="Genomic_DNA"/>
</dbReference>
<name>A0ABY9Q8E8_GEOTD</name>
<organism evidence="1 2">
    <name type="scientific">Geobacillus thermodenitrificans</name>
    <dbReference type="NCBI Taxonomy" id="33940"/>
    <lineage>
        <taxon>Bacteria</taxon>
        <taxon>Bacillati</taxon>
        <taxon>Bacillota</taxon>
        <taxon>Bacilli</taxon>
        <taxon>Bacillales</taxon>
        <taxon>Anoxybacillaceae</taxon>
        <taxon>Geobacillus</taxon>
    </lineage>
</organism>
<dbReference type="RefSeq" id="WP_311088144.1">
    <property type="nucleotide sequence ID" value="NZ_CP133461.1"/>
</dbReference>
<protein>
    <submittedName>
        <fullName evidence="1">Uncharacterized protein</fullName>
    </submittedName>
</protein>
<dbReference type="Proteomes" id="UP001297580">
    <property type="component" value="Chromosome"/>
</dbReference>
<reference evidence="1 2" key="1">
    <citation type="submission" date="2023-08" db="EMBL/GenBank/DDBJ databases">
        <title>Complete genome sequence of Geobacillus thermodenitrificans K1041, a genetically tractable strain representative of the genus Geobacillus.</title>
        <authorList>
            <person name="Kani S."/>
            <person name="Suzuki H."/>
        </authorList>
    </citation>
    <scope>NUCLEOTIDE SEQUENCE [LARGE SCALE GENOMIC DNA]</scope>
    <source>
        <strain evidence="1 2">K1041</strain>
    </source>
</reference>
<proteinExistence type="predicted"/>